<feature type="repeat" description="TPR" evidence="6">
    <location>
        <begin position="361"/>
        <end position="394"/>
    </location>
</feature>
<keyword evidence="4 6" id="KW-0802">TPR repeat</keyword>
<dbReference type="EnsemblMetazoa" id="PHUM345830-RA">
    <property type="protein sequence ID" value="PHUM345830-PA"/>
    <property type="gene ID" value="PHUM345830"/>
</dbReference>
<evidence type="ECO:0000256" key="1">
    <source>
        <dbReference type="ARBA" id="ARBA00004496"/>
    </source>
</evidence>
<feature type="compositionally biased region" description="Basic and acidic residues" evidence="7">
    <location>
        <begin position="211"/>
        <end position="223"/>
    </location>
</feature>
<reference evidence="9" key="1">
    <citation type="submission" date="2007-04" db="EMBL/GenBank/DDBJ databases">
        <title>Annotation of Pediculus humanus corporis strain USDA.</title>
        <authorList>
            <person name="Kirkness E."/>
            <person name="Hannick L."/>
            <person name="Hass B."/>
            <person name="Bruggner R."/>
            <person name="Lawson D."/>
            <person name="Bidwell S."/>
            <person name="Joardar V."/>
            <person name="Caler E."/>
            <person name="Walenz B."/>
            <person name="Inman J."/>
            <person name="Schobel S."/>
            <person name="Galinsky K."/>
            <person name="Amedeo P."/>
            <person name="Strausberg R."/>
        </authorList>
    </citation>
    <scope>NUCLEOTIDE SEQUENCE</scope>
    <source>
        <strain evidence="9">USDA</strain>
    </source>
</reference>
<dbReference type="KEGG" id="phu:Phum_PHUM345830"/>
<dbReference type="InParanoid" id="E0VNU4"/>
<evidence type="ECO:0000256" key="5">
    <source>
        <dbReference type="ARBA" id="ARBA00026193"/>
    </source>
</evidence>
<dbReference type="Pfam" id="PF17830">
    <property type="entry name" value="STI1-HOP_DP"/>
    <property type="match status" value="1"/>
</dbReference>
<dbReference type="GO" id="GO:0051879">
    <property type="term" value="F:Hsp90 protein binding"/>
    <property type="evidence" value="ECO:0007669"/>
    <property type="project" value="TreeGrafter"/>
</dbReference>
<keyword evidence="2" id="KW-0963">Cytoplasm</keyword>
<dbReference type="STRING" id="121224.E0VNU4"/>
<dbReference type="InterPro" id="IPR011990">
    <property type="entry name" value="TPR-like_helical_dom_sf"/>
</dbReference>
<evidence type="ECO:0000313" key="11">
    <source>
        <dbReference type="Proteomes" id="UP000009046"/>
    </source>
</evidence>
<evidence type="ECO:0000256" key="7">
    <source>
        <dbReference type="SAM" id="MobiDB-lite"/>
    </source>
</evidence>
<dbReference type="InterPro" id="IPR041243">
    <property type="entry name" value="STI1/HOP_DP"/>
</dbReference>
<dbReference type="GO" id="GO:0005737">
    <property type="term" value="C:cytoplasm"/>
    <property type="evidence" value="ECO:0007669"/>
    <property type="project" value="UniProtKB-SubCell"/>
</dbReference>
<dbReference type="VEuPathDB" id="VectorBase:PHUM345830"/>
<feature type="compositionally biased region" description="Polar residues" evidence="7">
    <location>
        <begin position="198"/>
        <end position="209"/>
    </location>
</feature>
<sequence>MDQVQILKDKGNAALSANNSEEAIKWYTEAIALDPNNHVLYSNRSAAYAKSHKYDLALLDANKTIELKPDWSKGYSRKGSALAFLGRHRESICAYEEGLKHEPDNIQLKQGLNEAHIQLAYESRLAIAELFKQLRSNQNTKNYVDDPEFLLFLEQYVDDPVKARANASNPRLQNFLRAICDPNILEEPMDLDPPPQCTKPNNSSKTAEPTTKIDEDSNLSPEKREAIKEKMLGNEAYKKKDFETALKHYFRAVELDPTEITYYNNVAAVYFELKEYEKCIKECEKGIEIGRENRADFKLIAKAFKRIGNSYKKLNDVRKAKIYYEKSMSEFRTPEIRTLLSDVEKIIKEEERKAYIDPVKAEEEKEEGNKLFKKGDYAGAIKHYTEAIKRNPDDVKYYSNRAACYTKLAAFDLGLKDCKMCLELDPTFIKGWVRKGKILQGMQQYGKAVEAYQKALDLDPNNAEALEGYRSCSVAFHSDPEEVRKRALADPEVRKILFDPAMRLILDQMQNDPKALNDHLKNPEIAAKIQKLLESGLIAIH</sequence>
<dbReference type="FunFam" id="1.10.260.100:FF:000002">
    <property type="entry name" value="Stress-induced-phosphoprotein 1 (Hsp70/Hsp90-organizing)"/>
    <property type="match status" value="1"/>
</dbReference>
<dbReference type="PROSITE" id="PS50293">
    <property type="entry name" value="TPR_REGION"/>
    <property type="match status" value="1"/>
</dbReference>
<reference evidence="10" key="3">
    <citation type="submission" date="2021-02" db="UniProtKB">
        <authorList>
            <consortium name="EnsemblMetazoa"/>
        </authorList>
    </citation>
    <scope>IDENTIFICATION</scope>
    <source>
        <strain evidence="10">USDA</strain>
    </source>
</reference>
<organism>
    <name type="scientific">Pediculus humanus subsp. corporis</name>
    <name type="common">Body louse</name>
    <dbReference type="NCBI Taxonomy" id="121224"/>
    <lineage>
        <taxon>Eukaryota</taxon>
        <taxon>Metazoa</taxon>
        <taxon>Ecdysozoa</taxon>
        <taxon>Arthropoda</taxon>
        <taxon>Hexapoda</taxon>
        <taxon>Insecta</taxon>
        <taxon>Pterygota</taxon>
        <taxon>Neoptera</taxon>
        <taxon>Paraneoptera</taxon>
        <taxon>Psocodea</taxon>
        <taxon>Troctomorpha</taxon>
        <taxon>Phthiraptera</taxon>
        <taxon>Anoplura</taxon>
        <taxon>Pediculidae</taxon>
        <taxon>Pediculus</taxon>
    </lineage>
</organism>
<evidence type="ECO:0000256" key="3">
    <source>
        <dbReference type="ARBA" id="ARBA00022737"/>
    </source>
</evidence>
<dbReference type="Proteomes" id="UP000009046">
    <property type="component" value="Unassembled WGS sequence"/>
</dbReference>
<dbReference type="PANTHER" id="PTHR22904">
    <property type="entry name" value="TPR REPEAT CONTAINING PROTEIN"/>
    <property type="match status" value="1"/>
</dbReference>
<feature type="domain" description="STI1" evidence="8">
    <location>
        <begin position="490"/>
        <end position="529"/>
    </location>
</feature>
<dbReference type="Gene3D" id="1.10.260.100">
    <property type="match status" value="2"/>
</dbReference>
<dbReference type="Gene3D" id="1.25.40.10">
    <property type="entry name" value="Tetratricopeptide repeat domain"/>
    <property type="match status" value="3"/>
</dbReference>
<dbReference type="AlphaFoldDB" id="E0VNU4"/>
<gene>
    <name evidence="10" type="primary">8231875</name>
    <name evidence="9" type="ORF">Phum_PHUM345830</name>
</gene>
<proteinExistence type="predicted"/>
<dbReference type="Pfam" id="PF00515">
    <property type="entry name" value="TPR_1"/>
    <property type="match status" value="1"/>
</dbReference>
<reference evidence="9" key="2">
    <citation type="submission" date="2007-04" db="EMBL/GenBank/DDBJ databases">
        <title>The genome of the human body louse.</title>
        <authorList>
            <consortium name="The Human Body Louse Genome Consortium"/>
            <person name="Kirkness E."/>
            <person name="Walenz B."/>
            <person name="Hass B."/>
            <person name="Bruggner R."/>
            <person name="Strausberg R."/>
        </authorList>
    </citation>
    <scope>NUCLEOTIDE SEQUENCE</scope>
    <source>
        <strain evidence="9">USDA</strain>
    </source>
</reference>
<evidence type="ECO:0000256" key="4">
    <source>
        <dbReference type="ARBA" id="ARBA00022803"/>
    </source>
</evidence>
<dbReference type="PROSITE" id="PS50005">
    <property type="entry name" value="TPR"/>
    <property type="match status" value="4"/>
</dbReference>
<dbReference type="OrthoDB" id="2423701at2759"/>
<dbReference type="PANTHER" id="PTHR22904:SF523">
    <property type="entry name" value="STRESS-INDUCED-PHOSPHOPROTEIN 1"/>
    <property type="match status" value="1"/>
</dbReference>
<dbReference type="FunFam" id="1.25.40.10:FF:000020">
    <property type="entry name" value="Stress-induced phosphoprotein 1"/>
    <property type="match status" value="1"/>
</dbReference>
<name>E0VNU4_PEDHC</name>
<dbReference type="EMBL" id="DS235354">
    <property type="protein sequence ID" value="EEB15050.1"/>
    <property type="molecule type" value="Genomic_DNA"/>
</dbReference>
<dbReference type="CTD" id="8231875"/>
<evidence type="ECO:0000313" key="10">
    <source>
        <dbReference type="EnsemblMetazoa" id="PHUM345830-PA"/>
    </source>
</evidence>
<dbReference type="GeneID" id="8231875"/>
<dbReference type="FunFam" id="1.25.40.10:FF:000010">
    <property type="entry name" value="Stress-induced phosphoprotein 1"/>
    <property type="match status" value="1"/>
</dbReference>
<dbReference type="Pfam" id="PF13414">
    <property type="entry name" value="TPR_11"/>
    <property type="match status" value="3"/>
</dbReference>
<dbReference type="InterPro" id="IPR006636">
    <property type="entry name" value="STI1_HS-bd"/>
</dbReference>
<dbReference type="FunFam" id="1.25.40.10:FF:000027">
    <property type="entry name" value="stress-induced-phosphoprotein 1 isoform X1"/>
    <property type="match status" value="1"/>
</dbReference>
<feature type="repeat" description="TPR" evidence="6">
    <location>
        <begin position="4"/>
        <end position="37"/>
    </location>
</feature>
<dbReference type="SUPFAM" id="SSF48452">
    <property type="entry name" value="TPR-like"/>
    <property type="match status" value="3"/>
</dbReference>
<evidence type="ECO:0000256" key="6">
    <source>
        <dbReference type="PROSITE-ProRule" id="PRU00339"/>
    </source>
</evidence>
<evidence type="ECO:0000313" key="9">
    <source>
        <dbReference type="EMBL" id="EEB15050.1"/>
    </source>
</evidence>
<feature type="repeat" description="TPR" evidence="6">
    <location>
        <begin position="429"/>
        <end position="462"/>
    </location>
</feature>
<evidence type="ECO:0000256" key="2">
    <source>
        <dbReference type="ARBA" id="ARBA00022490"/>
    </source>
</evidence>
<dbReference type="Pfam" id="PF13181">
    <property type="entry name" value="TPR_8"/>
    <property type="match status" value="1"/>
</dbReference>
<protein>
    <recommendedName>
        <fullName evidence="5">Stress-induced-phosphoprotein 1</fullName>
    </recommendedName>
</protein>
<evidence type="ECO:0000259" key="8">
    <source>
        <dbReference type="SMART" id="SM00727"/>
    </source>
</evidence>
<dbReference type="SMART" id="SM00727">
    <property type="entry name" value="STI1"/>
    <property type="match status" value="1"/>
</dbReference>
<comment type="subcellular location">
    <subcellularLocation>
        <location evidence="1">Cytoplasm</location>
    </subcellularLocation>
</comment>
<dbReference type="RefSeq" id="XP_002427788.1">
    <property type="nucleotide sequence ID" value="XM_002427743.1"/>
</dbReference>
<dbReference type="EMBL" id="AAZO01004031">
    <property type="status" value="NOT_ANNOTATED_CDS"/>
    <property type="molecule type" value="Genomic_DNA"/>
</dbReference>
<accession>E0VNU4</accession>
<keyword evidence="3" id="KW-0677">Repeat</keyword>
<dbReference type="FunCoup" id="E0VNU4">
    <property type="interactions" value="1748"/>
</dbReference>
<dbReference type="HOGENOM" id="CLU_000134_46_5_1"/>
<dbReference type="OMA" id="MYSAREN"/>
<feature type="repeat" description="TPR" evidence="6">
    <location>
        <begin position="226"/>
        <end position="259"/>
    </location>
</feature>
<dbReference type="InterPro" id="IPR019734">
    <property type="entry name" value="TPR_rpt"/>
</dbReference>
<dbReference type="SMART" id="SM00028">
    <property type="entry name" value="TPR"/>
    <property type="match status" value="9"/>
</dbReference>
<keyword evidence="11" id="KW-1185">Reference proteome</keyword>
<dbReference type="eggNOG" id="KOG0548">
    <property type="taxonomic scope" value="Eukaryota"/>
</dbReference>
<feature type="region of interest" description="Disordered" evidence="7">
    <location>
        <begin position="187"/>
        <end position="223"/>
    </location>
</feature>